<dbReference type="AlphaFoldDB" id="A0A2T0S2T7"/>
<dbReference type="OrthoDB" id="8385759at2"/>
<dbReference type="Proteomes" id="UP000239209">
    <property type="component" value="Unassembled WGS sequence"/>
</dbReference>
<keyword evidence="2" id="KW-0489">Methyltransferase</keyword>
<dbReference type="Pfam" id="PF08242">
    <property type="entry name" value="Methyltransf_12"/>
    <property type="match status" value="1"/>
</dbReference>
<keyword evidence="3" id="KW-1185">Reference proteome</keyword>
<feature type="domain" description="Methyltransferase type 12" evidence="1">
    <location>
        <begin position="58"/>
        <end position="153"/>
    </location>
</feature>
<keyword evidence="2" id="KW-0808">Transferase</keyword>
<gene>
    <name evidence="2" type="ORF">CLV70_110316</name>
</gene>
<comment type="caution">
    <text evidence="2">The sequence shown here is derived from an EMBL/GenBank/DDBJ whole genome shotgun (WGS) entry which is preliminary data.</text>
</comment>
<dbReference type="Gene3D" id="3.40.50.150">
    <property type="entry name" value="Vaccinia Virus protein VP39"/>
    <property type="match status" value="1"/>
</dbReference>
<dbReference type="CDD" id="cd02440">
    <property type="entry name" value="AdoMet_MTases"/>
    <property type="match status" value="1"/>
</dbReference>
<organism evidence="2 3">
    <name type="scientific">Pseudosporangium ferrugineum</name>
    <dbReference type="NCBI Taxonomy" id="439699"/>
    <lineage>
        <taxon>Bacteria</taxon>
        <taxon>Bacillati</taxon>
        <taxon>Actinomycetota</taxon>
        <taxon>Actinomycetes</taxon>
        <taxon>Micromonosporales</taxon>
        <taxon>Micromonosporaceae</taxon>
        <taxon>Pseudosporangium</taxon>
    </lineage>
</organism>
<proteinExistence type="predicted"/>
<dbReference type="RefSeq" id="WP_106128540.1">
    <property type="nucleotide sequence ID" value="NZ_PVZG01000010.1"/>
</dbReference>
<dbReference type="InterPro" id="IPR013217">
    <property type="entry name" value="Methyltransf_12"/>
</dbReference>
<dbReference type="SUPFAM" id="SSF53335">
    <property type="entry name" value="S-adenosyl-L-methionine-dependent methyltransferases"/>
    <property type="match status" value="1"/>
</dbReference>
<dbReference type="GO" id="GO:0032259">
    <property type="term" value="P:methylation"/>
    <property type="evidence" value="ECO:0007669"/>
    <property type="project" value="UniProtKB-KW"/>
</dbReference>
<dbReference type="EMBL" id="PVZG01000010">
    <property type="protein sequence ID" value="PRY27729.1"/>
    <property type="molecule type" value="Genomic_DNA"/>
</dbReference>
<protein>
    <submittedName>
        <fullName evidence="2">Methyltransferase family protein</fullName>
    </submittedName>
</protein>
<dbReference type="InterPro" id="IPR029063">
    <property type="entry name" value="SAM-dependent_MTases_sf"/>
</dbReference>
<evidence type="ECO:0000259" key="1">
    <source>
        <dbReference type="Pfam" id="PF08242"/>
    </source>
</evidence>
<evidence type="ECO:0000313" key="3">
    <source>
        <dbReference type="Proteomes" id="UP000239209"/>
    </source>
</evidence>
<sequence length="277" mass="30438">MSDYRDVNRANWDERAPVHAASAGYDLAAFARDPAHLSDTVTFDRPLLGDLGGLRGIHLQCHIGTDTVSLARLGASMTGLDFSPASLAEARKLSESAGNPVDFVESDVYGAPGVLGNGAFDLVYTGIGAIGWLPDIRRWARVVATLLKPGGRLFIREGHPVLWSLQDGRDDDLLVLEYPYFEHEEPLIFNEEGTYVEADHTFVHTTTHSWNHGLGEIVTALLEAGMTITGLVEHDSVPWEALPGVMTRLPGGEWQVKDRPRRVPHTYTLQAVRTTVY</sequence>
<evidence type="ECO:0000313" key="2">
    <source>
        <dbReference type="EMBL" id="PRY27729.1"/>
    </source>
</evidence>
<dbReference type="GO" id="GO:0008168">
    <property type="term" value="F:methyltransferase activity"/>
    <property type="evidence" value="ECO:0007669"/>
    <property type="project" value="UniProtKB-KW"/>
</dbReference>
<reference evidence="2 3" key="1">
    <citation type="submission" date="2018-03" db="EMBL/GenBank/DDBJ databases">
        <title>Genomic Encyclopedia of Archaeal and Bacterial Type Strains, Phase II (KMG-II): from individual species to whole genera.</title>
        <authorList>
            <person name="Goeker M."/>
        </authorList>
    </citation>
    <scope>NUCLEOTIDE SEQUENCE [LARGE SCALE GENOMIC DNA]</scope>
    <source>
        <strain evidence="2 3">DSM 45348</strain>
    </source>
</reference>
<accession>A0A2T0S2T7</accession>
<name>A0A2T0S2T7_9ACTN</name>